<accession>A0A2N0VHS7</accession>
<dbReference type="RefSeq" id="WP_101073282.1">
    <property type="nucleotide sequence ID" value="NZ_PISP01000002.1"/>
</dbReference>
<sequence length="351" mass="41054">MDNVKKEKIAIEVIRTLAGRFDSFPENSDSNRNAPFHKAFLNAFKDNFKELEKGTPYFISLSSWLHGLNTTLGQSFFEKVAHILSDGEKRSFTGDDRLPISKYQTETISDIITDLKNKEKTPSLVDENDLIFQKYQNSDGKPVDFTADVFYQIDNKVVCIELKSVKPNAGEIRGEKRKILEGKASLCKLYKDKDIKFYFGFPFDPTGESDYDYDVQRFLNHVIDGNKYLDREEVLLGPALWDYLSGEENTMQELISIINDIAKPDFKKKLRKLNEDVLYLNFENDEYDRLLKQWHLYREAQFRNEKNVKKVQSSTNTKIRKKFNQQRFKTGSTNYGEYNESRIHELLDFID</sequence>
<dbReference type="InterPro" id="IPR019045">
    <property type="entry name" value="Restrct_endonuc_II_HinfI"/>
</dbReference>
<dbReference type="GO" id="GO:0009036">
    <property type="term" value="F:type II site-specific deoxyribonuclease activity"/>
    <property type="evidence" value="ECO:0007669"/>
    <property type="project" value="InterPro"/>
</dbReference>
<keyword evidence="2" id="KW-0680">Restriction system</keyword>
<keyword evidence="8" id="KW-1185">Reference proteome</keyword>
<dbReference type="Proteomes" id="UP000233398">
    <property type="component" value="Unassembled WGS sequence"/>
</dbReference>
<evidence type="ECO:0000256" key="1">
    <source>
        <dbReference type="ARBA" id="ARBA00022722"/>
    </source>
</evidence>
<protein>
    <recommendedName>
        <fullName evidence="6">type II site-specific deoxyribonuclease</fullName>
        <ecNumber evidence="6">3.1.21.4</ecNumber>
    </recommendedName>
</protein>
<dbReference type="GO" id="GO:0003677">
    <property type="term" value="F:DNA binding"/>
    <property type="evidence" value="ECO:0007669"/>
    <property type="project" value="InterPro"/>
</dbReference>
<evidence type="ECO:0000256" key="4">
    <source>
        <dbReference type="ARBA" id="ARBA00022801"/>
    </source>
</evidence>
<comment type="caution">
    <text evidence="7">The sequence shown here is derived from an EMBL/GenBank/DDBJ whole genome shotgun (WGS) entry which is preliminary data.</text>
</comment>
<evidence type="ECO:0000256" key="5">
    <source>
        <dbReference type="ARBA" id="ARBA00093760"/>
    </source>
</evidence>
<keyword evidence="3 7" id="KW-0255">Endonuclease</keyword>
<comment type="catalytic activity">
    <reaction evidence="5">
        <text>Endonucleolytic cleavage of DNA to give specific double-stranded fragments with terminal 5'-phosphates.</text>
        <dbReference type="EC" id="3.1.21.4"/>
    </reaction>
</comment>
<proteinExistence type="predicted"/>
<dbReference type="EC" id="3.1.21.4" evidence="6"/>
<evidence type="ECO:0000313" key="8">
    <source>
        <dbReference type="Proteomes" id="UP000233398"/>
    </source>
</evidence>
<dbReference type="OrthoDB" id="9784326at2"/>
<organism evidence="7 8">
    <name type="scientific">Rhodohalobacter barkolensis</name>
    <dbReference type="NCBI Taxonomy" id="2053187"/>
    <lineage>
        <taxon>Bacteria</taxon>
        <taxon>Pseudomonadati</taxon>
        <taxon>Balneolota</taxon>
        <taxon>Balneolia</taxon>
        <taxon>Balneolales</taxon>
        <taxon>Balneolaceae</taxon>
        <taxon>Rhodohalobacter</taxon>
    </lineage>
</organism>
<evidence type="ECO:0000256" key="6">
    <source>
        <dbReference type="ARBA" id="ARBA00093790"/>
    </source>
</evidence>
<dbReference type="Pfam" id="PF09520">
    <property type="entry name" value="RE_TdeIII"/>
    <property type="match status" value="1"/>
</dbReference>
<reference evidence="7 8" key="1">
    <citation type="submission" date="2017-11" db="EMBL/GenBank/DDBJ databases">
        <title>Rhodohalobacter 15182 sp. nov., isolated from a salt lake.</title>
        <authorList>
            <person name="Han S."/>
        </authorList>
    </citation>
    <scope>NUCLEOTIDE SEQUENCE [LARGE SCALE GENOMIC DNA]</scope>
    <source>
        <strain evidence="7 8">15182</strain>
    </source>
</reference>
<name>A0A2N0VHS7_9BACT</name>
<gene>
    <name evidence="7" type="ORF">CWD77_09290</name>
</gene>
<dbReference type="GO" id="GO:0009307">
    <property type="term" value="P:DNA restriction-modification system"/>
    <property type="evidence" value="ECO:0007669"/>
    <property type="project" value="InterPro"/>
</dbReference>
<evidence type="ECO:0000313" key="7">
    <source>
        <dbReference type="EMBL" id="PKD43742.1"/>
    </source>
</evidence>
<keyword evidence="1" id="KW-0540">Nuclease</keyword>
<evidence type="ECO:0000256" key="2">
    <source>
        <dbReference type="ARBA" id="ARBA00022747"/>
    </source>
</evidence>
<evidence type="ECO:0000256" key="3">
    <source>
        <dbReference type="ARBA" id="ARBA00022759"/>
    </source>
</evidence>
<dbReference type="AlphaFoldDB" id="A0A2N0VHS7"/>
<keyword evidence="4" id="KW-0378">Hydrolase</keyword>
<dbReference type="EMBL" id="PISP01000002">
    <property type="protein sequence ID" value="PKD43742.1"/>
    <property type="molecule type" value="Genomic_DNA"/>
</dbReference>